<dbReference type="EMBL" id="JADLQX010000025">
    <property type="protein sequence ID" value="MBF6301326.1"/>
    <property type="molecule type" value="Genomic_DNA"/>
</dbReference>
<proteinExistence type="predicted"/>
<keyword evidence="2" id="KW-1185">Reference proteome</keyword>
<evidence type="ECO:0000313" key="2">
    <source>
        <dbReference type="Proteomes" id="UP000702209"/>
    </source>
</evidence>
<evidence type="ECO:0000313" key="1">
    <source>
        <dbReference type="EMBL" id="MBF6301326.1"/>
    </source>
</evidence>
<protein>
    <recommendedName>
        <fullName evidence="3">NAD(P)H nitroreductase</fullName>
    </recommendedName>
</protein>
<organism evidence="1 2">
    <name type="scientific">Nocardia amamiensis</name>
    <dbReference type="NCBI Taxonomy" id="404578"/>
    <lineage>
        <taxon>Bacteria</taxon>
        <taxon>Bacillati</taxon>
        <taxon>Actinomycetota</taxon>
        <taxon>Actinomycetes</taxon>
        <taxon>Mycobacteriales</taxon>
        <taxon>Nocardiaceae</taxon>
        <taxon>Nocardia</taxon>
    </lineage>
</organism>
<name>A0ABS0CXL4_9NOCA</name>
<dbReference type="SUPFAM" id="SSF55469">
    <property type="entry name" value="FMN-dependent nitroreductase-like"/>
    <property type="match status" value="1"/>
</dbReference>
<dbReference type="NCBIfam" id="NF047509">
    <property type="entry name" value="Rv3131_FMN_oxido"/>
    <property type="match status" value="1"/>
</dbReference>
<accession>A0ABS0CXL4</accession>
<reference evidence="1 2" key="1">
    <citation type="submission" date="2020-10" db="EMBL/GenBank/DDBJ databases">
        <title>Identification of Nocardia species via Next-generation sequencing and recognition of intraspecies genetic diversity.</title>
        <authorList>
            <person name="Li P."/>
            <person name="Li P."/>
            <person name="Lu B."/>
        </authorList>
    </citation>
    <scope>NUCLEOTIDE SEQUENCE [LARGE SCALE GENOMIC DNA]</scope>
    <source>
        <strain evidence="1 2">BJ06-0157</strain>
    </source>
</reference>
<dbReference type="InterPro" id="IPR050627">
    <property type="entry name" value="Nitroreductase/BluB"/>
</dbReference>
<gene>
    <name evidence="1" type="ORF">IU459_27845</name>
</gene>
<sequence>MTSGDVTPAVPIPERPTILAALRLATRAPSVHNTQPWRWVLDGNRLRLHTDTDRLLTSTDPRGRQLVISCGAMLHHARTAFAHQGWHTDTMRLPDRQQSDHLATIEFRPWPDPPDGVHARALAIERRRTDRLPMVAPDGFDEILPQMRMLSSPHGVELDVLDESARARLAAGSQQTEALRRDDMFYQTELDWWAGHSDAPEGVPPSALVSDAEFARVGVGRVFPSAPHSMRRDHLEDQARLVVLSTDGDSVMQWLRTGEALSAVLLECTAAGLATCALTHITELPTGRKLLTNLIPRLGTPQVVIRIGTAPEDSELIPPTPRRPLTDIFTVIGSH</sequence>
<dbReference type="PANTHER" id="PTHR23026">
    <property type="entry name" value="NADPH NITROREDUCTASE"/>
    <property type="match status" value="1"/>
</dbReference>
<dbReference type="InterPro" id="IPR000415">
    <property type="entry name" value="Nitroreductase-like"/>
</dbReference>
<evidence type="ECO:0008006" key="3">
    <source>
        <dbReference type="Google" id="ProtNLM"/>
    </source>
</evidence>
<dbReference type="Gene3D" id="3.40.109.10">
    <property type="entry name" value="NADH Oxidase"/>
    <property type="match status" value="1"/>
</dbReference>
<dbReference type="RefSeq" id="WP_195132546.1">
    <property type="nucleotide sequence ID" value="NZ_JADLQX010000025.1"/>
</dbReference>
<dbReference type="Proteomes" id="UP000702209">
    <property type="component" value="Unassembled WGS sequence"/>
</dbReference>
<dbReference type="PANTHER" id="PTHR23026:SF123">
    <property type="entry name" value="NAD(P)H NITROREDUCTASE RV3131-RELATED"/>
    <property type="match status" value="1"/>
</dbReference>
<comment type="caution">
    <text evidence="1">The sequence shown here is derived from an EMBL/GenBank/DDBJ whole genome shotgun (WGS) entry which is preliminary data.</text>
</comment>